<dbReference type="Proteomes" id="UP000091820">
    <property type="component" value="Unassembled WGS sequence"/>
</dbReference>
<dbReference type="VEuPathDB" id="VectorBase:GBRI043400"/>
<dbReference type="AlphaFoldDB" id="A0A1A9X3Z1"/>
<evidence type="ECO:0000313" key="2">
    <source>
        <dbReference type="Proteomes" id="UP000091820"/>
    </source>
</evidence>
<reference evidence="2" key="1">
    <citation type="submission" date="2014-03" db="EMBL/GenBank/DDBJ databases">
        <authorList>
            <person name="Aksoy S."/>
            <person name="Warren W."/>
            <person name="Wilson R.K."/>
        </authorList>
    </citation>
    <scope>NUCLEOTIDE SEQUENCE [LARGE SCALE GENOMIC DNA]</scope>
    <source>
        <strain evidence="2">IAEA</strain>
    </source>
</reference>
<organism evidence="1 2">
    <name type="scientific">Glossina brevipalpis</name>
    <dbReference type="NCBI Taxonomy" id="37001"/>
    <lineage>
        <taxon>Eukaryota</taxon>
        <taxon>Metazoa</taxon>
        <taxon>Ecdysozoa</taxon>
        <taxon>Arthropoda</taxon>
        <taxon>Hexapoda</taxon>
        <taxon>Insecta</taxon>
        <taxon>Pterygota</taxon>
        <taxon>Neoptera</taxon>
        <taxon>Endopterygota</taxon>
        <taxon>Diptera</taxon>
        <taxon>Brachycera</taxon>
        <taxon>Muscomorpha</taxon>
        <taxon>Hippoboscoidea</taxon>
        <taxon>Glossinidae</taxon>
        <taxon>Glossina</taxon>
    </lineage>
</organism>
<evidence type="ECO:0000313" key="1">
    <source>
        <dbReference type="EnsemblMetazoa" id="GBRI043400-PA"/>
    </source>
</evidence>
<protein>
    <submittedName>
        <fullName evidence="1">Uncharacterized protein</fullName>
    </submittedName>
</protein>
<keyword evidence="2" id="KW-1185">Reference proteome</keyword>
<accession>A0A1A9X3Z1</accession>
<reference evidence="1" key="2">
    <citation type="submission" date="2020-05" db="UniProtKB">
        <authorList>
            <consortium name="EnsemblMetazoa"/>
        </authorList>
    </citation>
    <scope>IDENTIFICATION</scope>
    <source>
        <strain evidence="1">IAEA</strain>
    </source>
</reference>
<proteinExistence type="predicted"/>
<name>A0A1A9X3Z1_9MUSC</name>
<sequence length="328" mass="37336">MFAFEVRKVITDVLTEKFCKITTICVIICGYYFKSVLSDPYWIMQLNGEIVMIWKVLEKRGKMREVKKKVVKKIKKNISNSDKKFNAVEKENELPFTPENFVNNSCKQIDLKDAQAAAQNCTPNQNKSNIKCLDCENMAKNFLYLQSLISRNFVPTKPCAVCYSALQYLQYVNENLLKIFGNVDSFMEAGKAFANLRSNREKRKIPKQKPLLAVARSVSASIIAIKSAQLKKYARPTKLKKRTAPKKAGGSLILKTKNFSKTNINKSRNRLLITRGRETNSNLNQNQRVKRKLKQTKNNITPSLTVSKCGIDCPAHGSRPQTLGKTKR</sequence>
<dbReference type="EnsemblMetazoa" id="GBRI043400-RA">
    <property type="protein sequence ID" value="GBRI043400-PA"/>
    <property type="gene ID" value="GBRI043400"/>
</dbReference>